<keyword evidence="7" id="KW-0594">Phospholipid biosynthesis</keyword>
<gene>
    <name evidence="11" type="ORF">CGW93_01995</name>
</gene>
<evidence type="ECO:0000256" key="6">
    <source>
        <dbReference type="ARBA" id="ARBA00023098"/>
    </source>
</evidence>
<dbReference type="Pfam" id="PF02504">
    <property type="entry name" value="FA_synthesis"/>
    <property type="match status" value="1"/>
</dbReference>
<dbReference type="InterPro" id="IPR003664">
    <property type="entry name" value="FA_synthesis"/>
</dbReference>
<dbReference type="GO" id="GO:0005737">
    <property type="term" value="C:cytoplasm"/>
    <property type="evidence" value="ECO:0007669"/>
    <property type="project" value="UniProtKB-SubCell"/>
</dbReference>
<sequence>MARIGLDAMGGDYAPDVIIRAVNGLEPPPFELVLVGDENLLKDRVPTWVKLYHTEQVIGMDEHPLDAIRKKPNSSIVMGMELQKRGELDAFVGFGNSGAYMVAAVTKLGRLKGIKRPALATFFPTVKGYTLVLDVGANVDAEPIHLYQFAMMASIYLERALGIDNPSIGLVSMGEEDIKGGDKIMEAHRLLKQSGLNFYGN</sequence>
<keyword evidence="6" id="KW-0443">Lipid metabolism</keyword>
<dbReference type="InterPro" id="IPR012281">
    <property type="entry name" value="Phospholipid_synth_PlsX-like"/>
</dbReference>
<keyword evidence="4" id="KW-0444">Lipid biosynthesis</keyword>
<evidence type="ECO:0000256" key="8">
    <source>
        <dbReference type="ARBA" id="ARBA00023264"/>
    </source>
</evidence>
<proteinExistence type="inferred from homology"/>
<evidence type="ECO:0000256" key="10">
    <source>
        <dbReference type="ARBA" id="ARBA00046608"/>
    </source>
</evidence>
<dbReference type="AlphaFoldDB" id="A0A257LU58"/>
<comment type="subcellular location">
    <subcellularLocation>
        <location evidence="2">Cytoplasm</location>
    </subcellularLocation>
</comment>
<keyword evidence="8" id="KW-1208">Phospholipid metabolism</keyword>
<evidence type="ECO:0000313" key="11">
    <source>
        <dbReference type="EMBL" id="OYV03187.1"/>
    </source>
</evidence>
<dbReference type="GO" id="GO:0043811">
    <property type="term" value="F:phosphate:acyl-[acyl carrier protein] acyltransferase activity"/>
    <property type="evidence" value="ECO:0007669"/>
    <property type="project" value="UniProtKB-EC"/>
</dbReference>
<dbReference type="EC" id="2.3.1.274" evidence="9"/>
<reference evidence="12" key="1">
    <citation type="submission" date="2017-07" db="EMBL/GenBank/DDBJ databases">
        <title>Novel pathways for hydrocarbon cycling and metabolic interdependencies in hydrothermal sediment communities.</title>
        <authorList>
            <person name="Dombrowski N."/>
            <person name="Seitz K."/>
            <person name="Teske A."/>
            <person name="Baker B."/>
        </authorList>
    </citation>
    <scope>NUCLEOTIDE SEQUENCE [LARGE SCALE GENOMIC DNA]</scope>
</reference>
<dbReference type="GO" id="GO:0006633">
    <property type="term" value="P:fatty acid biosynthetic process"/>
    <property type="evidence" value="ECO:0007669"/>
    <property type="project" value="InterPro"/>
</dbReference>
<feature type="non-terminal residue" evidence="11">
    <location>
        <position position="201"/>
    </location>
</feature>
<evidence type="ECO:0000256" key="2">
    <source>
        <dbReference type="ARBA" id="ARBA00004496"/>
    </source>
</evidence>
<evidence type="ECO:0000256" key="5">
    <source>
        <dbReference type="ARBA" id="ARBA00022679"/>
    </source>
</evidence>
<comment type="subunit">
    <text evidence="10">Homodimer. Probably interacts with PlsY.</text>
</comment>
<dbReference type="EMBL" id="NMUJ01000017">
    <property type="protein sequence ID" value="OYV03187.1"/>
    <property type="molecule type" value="Genomic_DNA"/>
</dbReference>
<name>A0A257LU58_UNCW3</name>
<evidence type="ECO:0000256" key="3">
    <source>
        <dbReference type="ARBA" id="ARBA00022490"/>
    </source>
</evidence>
<dbReference type="PANTHER" id="PTHR30100:SF1">
    <property type="entry name" value="PHOSPHATE ACYLTRANSFERASE"/>
    <property type="match status" value="1"/>
</dbReference>
<keyword evidence="11" id="KW-0012">Acyltransferase</keyword>
<comment type="caution">
    <text evidence="11">The sequence shown here is derived from an EMBL/GenBank/DDBJ whole genome shotgun (WGS) entry which is preliminary data.</text>
</comment>
<accession>A0A257LU58</accession>
<dbReference type="GO" id="GO:0008654">
    <property type="term" value="P:phospholipid biosynthetic process"/>
    <property type="evidence" value="ECO:0007669"/>
    <property type="project" value="UniProtKB-KW"/>
</dbReference>
<evidence type="ECO:0000256" key="4">
    <source>
        <dbReference type="ARBA" id="ARBA00022516"/>
    </source>
</evidence>
<comment type="catalytic activity">
    <reaction evidence="1">
        <text>a fatty acyl-[ACP] + phosphate = an acyl phosphate + holo-[ACP]</text>
        <dbReference type="Rhea" id="RHEA:42292"/>
        <dbReference type="Rhea" id="RHEA-COMP:9685"/>
        <dbReference type="Rhea" id="RHEA-COMP:14125"/>
        <dbReference type="ChEBI" id="CHEBI:43474"/>
        <dbReference type="ChEBI" id="CHEBI:59918"/>
        <dbReference type="ChEBI" id="CHEBI:64479"/>
        <dbReference type="ChEBI" id="CHEBI:138651"/>
        <dbReference type="EC" id="2.3.1.274"/>
    </reaction>
</comment>
<protein>
    <recommendedName>
        <fullName evidence="9">phosphate acyltransferase</fullName>
        <ecNumber evidence="9">2.3.1.274</ecNumber>
    </recommendedName>
</protein>
<dbReference type="Gene3D" id="3.40.718.10">
    <property type="entry name" value="Isopropylmalate Dehydrogenase"/>
    <property type="match status" value="1"/>
</dbReference>
<dbReference type="PANTHER" id="PTHR30100">
    <property type="entry name" value="FATTY ACID/PHOSPHOLIPID SYNTHESIS PROTEIN PLSX"/>
    <property type="match status" value="1"/>
</dbReference>
<dbReference type="HAMAP" id="MF_00019">
    <property type="entry name" value="PlsX"/>
    <property type="match status" value="1"/>
</dbReference>
<dbReference type="SUPFAM" id="SSF53659">
    <property type="entry name" value="Isocitrate/Isopropylmalate dehydrogenase-like"/>
    <property type="match status" value="1"/>
</dbReference>
<keyword evidence="3" id="KW-0963">Cytoplasm</keyword>
<evidence type="ECO:0000256" key="7">
    <source>
        <dbReference type="ARBA" id="ARBA00023209"/>
    </source>
</evidence>
<evidence type="ECO:0000313" key="12">
    <source>
        <dbReference type="Proteomes" id="UP000216312"/>
    </source>
</evidence>
<keyword evidence="5 11" id="KW-0808">Transferase</keyword>
<dbReference type="Proteomes" id="UP000216312">
    <property type="component" value="Unassembled WGS sequence"/>
</dbReference>
<evidence type="ECO:0000256" key="9">
    <source>
        <dbReference type="ARBA" id="ARBA00024069"/>
    </source>
</evidence>
<evidence type="ECO:0000256" key="1">
    <source>
        <dbReference type="ARBA" id="ARBA00001232"/>
    </source>
</evidence>
<organism evidence="11 12">
    <name type="scientific">candidate division WOR-3 bacterium 4484_18</name>
    <dbReference type="NCBI Taxonomy" id="2020626"/>
    <lineage>
        <taxon>Bacteria</taxon>
        <taxon>Bacteria division WOR-3</taxon>
    </lineage>
</organism>